<keyword evidence="1" id="KW-0472">Membrane</keyword>
<dbReference type="EMBL" id="PCDP01000054">
    <property type="protein sequence ID" value="PZM10055.1"/>
    <property type="molecule type" value="Genomic_DNA"/>
</dbReference>
<organism evidence="2 3">
    <name type="scientific">Rhizobium tubonense</name>
    <dbReference type="NCBI Taxonomy" id="484088"/>
    <lineage>
        <taxon>Bacteria</taxon>
        <taxon>Pseudomonadati</taxon>
        <taxon>Pseudomonadota</taxon>
        <taxon>Alphaproteobacteria</taxon>
        <taxon>Hyphomicrobiales</taxon>
        <taxon>Rhizobiaceae</taxon>
        <taxon>Rhizobium/Agrobacterium group</taxon>
        <taxon>Rhizobium</taxon>
    </lineage>
</organism>
<sequence length="67" mass="6771">MACLLAIAVTALAPLFAGISQPPIFQLMTAGVVMALLGGSFEISPRHLAGGVSGALLLGIPVLLWTL</sequence>
<evidence type="ECO:0000256" key="1">
    <source>
        <dbReference type="SAM" id="Phobius"/>
    </source>
</evidence>
<feature type="transmembrane region" description="Helical" evidence="1">
    <location>
        <begin position="27"/>
        <end position="43"/>
    </location>
</feature>
<feature type="transmembrane region" description="Helical" evidence="1">
    <location>
        <begin position="48"/>
        <end position="66"/>
    </location>
</feature>
<proteinExistence type="predicted"/>
<protein>
    <submittedName>
        <fullName evidence="2">Uncharacterized protein</fullName>
    </submittedName>
</protein>
<dbReference type="AlphaFoldDB" id="A0A2W4CHE6"/>
<accession>A0A2W4CHE6</accession>
<keyword evidence="1" id="KW-0812">Transmembrane</keyword>
<comment type="caution">
    <text evidence="2">The sequence shown here is derived from an EMBL/GenBank/DDBJ whole genome shotgun (WGS) entry which is preliminary data.</text>
</comment>
<gene>
    <name evidence="2" type="ORF">CPY51_24140</name>
</gene>
<reference evidence="2 3" key="1">
    <citation type="journal article" date="2018" name="Sci. Rep.">
        <title>Rhizobium tumorigenes sp. nov., a novel plant tumorigenic bacterium isolated from cane gall tumors on thornless blackberry.</title>
        <authorList>
            <person name="Kuzmanovi N."/>
            <person name="Smalla K."/>
            <person name="Gronow S."/>
            <person name="PuBawska J."/>
        </authorList>
    </citation>
    <scope>NUCLEOTIDE SEQUENCE [LARGE SCALE GENOMIC DNA]</scope>
    <source>
        <strain evidence="2 3">CCBAU 85046</strain>
    </source>
</reference>
<evidence type="ECO:0000313" key="3">
    <source>
        <dbReference type="Proteomes" id="UP000248925"/>
    </source>
</evidence>
<evidence type="ECO:0000313" key="2">
    <source>
        <dbReference type="EMBL" id="PZM10055.1"/>
    </source>
</evidence>
<dbReference type="RefSeq" id="WP_111162784.1">
    <property type="nucleotide sequence ID" value="NZ_PCDP01000054.1"/>
</dbReference>
<name>A0A2W4CHE6_9HYPH</name>
<dbReference type="Proteomes" id="UP000248925">
    <property type="component" value="Unassembled WGS sequence"/>
</dbReference>
<keyword evidence="1" id="KW-1133">Transmembrane helix</keyword>
<keyword evidence="3" id="KW-1185">Reference proteome</keyword>